<dbReference type="PANTHER" id="PTHR11820:SF7">
    <property type="entry name" value="ACYLPYRUVASE FAHD1, MITOCHONDRIAL"/>
    <property type="match status" value="1"/>
</dbReference>
<accession>X1B250</accession>
<feature type="domain" description="Fumarylacetoacetase-like C-terminal" evidence="2">
    <location>
        <begin position="8"/>
        <end position="112"/>
    </location>
</feature>
<dbReference type="SUPFAM" id="SSF56529">
    <property type="entry name" value="FAH"/>
    <property type="match status" value="1"/>
</dbReference>
<organism evidence="3">
    <name type="scientific">marine sediment metagenome</name>
    <dbReference type="NCBI Taxonomy" id="412755"/>
    <lineage>
        <taxon>unclassified sequences</taxon>
        <taxon>metagenomes</taxon>
        <taxon>ecological metagenomes</taxon>
    </lineage>
</organism>
<dbReference type="InterPro" id="IPR011234">
    <property type="entry name" value="Fumarylacetoacetase-like_C"/>
</dbReference>
<keyword evidence="1" id="KW-0479">Metal-binding</keyword>
<gene>
    <name evidence="3" type="ORF">S01H4_27056</name>
</gene>
<dbReference type="Pfam" id="PF01557">
    <property type="entry name" value="FAA_hydrolase"/>
    <property type="match status" value="1"/>
</dbReference>
<evidence type="ECO:0000313" key="3">
    <source>
        <dbReference type="EMBL" id="GAG89015.1"/>
    </source>
</evidence>
<dbReference type="EMBL" id="BART01013147">
    <property type="protein sequence ID" value="GAG89015.1"/>
    <property type="molecule type" value="Genomic_DNA"/>
</dbReference>
<evidence type="ECO:0000259" key="2">
    <source>
        <dbReference type="Pfam" id="PF01557"/>
    </source>
</evidence>
<dbReference type="InterPro" id="IPR036663">
    <property type="entry name" value="Fumarylacetoacetase_C_sf"/>
</dbReference>
<dbReference type="AlphaFoldDB" id="X1B250"/>
<dbReference type="GO" id="GO:0018773">
    <property type="term" value="F:acetylpyruvate hydrolase activity"/>
    <property type="evidence" value="ECO:0007669"/>
    <property type="project" value="TreeGrafter"/>
</dbReference>
<dbReference type="PANTHER" id="PTHR11820">
    <property type="entry name" value="ACYLPYRUVASE"/>
    <property type="match status" value="1"/>
</dbReference>
<evidence type="ECO:0000256" key="1">
    <source>
        <dbReference type="ARBA" id="ARBA00022723"/>
    </source>
</evidence>
<comment type="caution">
    <text evidence="3">The sequence shown here is derived from an EMBL/GenBank/DDBJ whole genome shotgun (WGS) entry which is preliminary data.</text>
</comment>
<feature type="non-terminal residue" evidence="3">
    <location>
        <position position="1"/>
    </location>
</feature>
<sequence length="118" mass="13017">QIKDITSKQPWFRSKSIDTFGPIGPRIVDTNKISDPQNLKIELKLNGEIKQSSNTKNLLFNVPEILHYISKFFTMEPGDIIATGTPSGISPIKPGDLIEATIEKIGTLSNPVILEGEK</sequence>
<reference evidence="3" key="1">
    <citation type="journal article" date="2014" name="Front. Microbiol.">
        <title>High frequency of phylogenetically diverse reductive dehalogenase-homologous genes in deep subseafloor sedimentary metagenomes.</title>
        <authorList>
            <person name="Kawai M."/>
            <person name="Futagami T."/>
            <person name="Toyoda A."/>
            <person name="Takaki Y."/>
            <person name="Nishi S."/>
            <person name="Hori S."/>
            <person name="Arai W."/>
            <person name="Tsubouchi T."/>
            <person name="Morono Y."/>
            <person name="Uchiyama I."/>
            <person name="Ito T."/>
            <person name="Fujiyama A."/>
            <person name="Inagaki F."/>
            <person name="Takami H."/>
        </authorList>
    </citation>
    <scope>NUCLEOTIDE SEQUENCE</scope>
    <source>
        <strain evidence="3">Expedition CK06-06</strain>
    </source>
</reference>
<protein>
    <recommendedName>
        <fullName evidence="2">Fumarylacetoacetase-like C-terminal domain-containing protein</fullName>
    </recommendedName>
</protein>
<name>X1B250_9ZZZZ</name>
<dbReference type="Gene3D" id="3.90.850.10">
    <property type="entry name" value="Fumarylacetoacetase-like, C-terminal domain"/>
    <property type="match status" value="1"/>
</dbReference>
<proteinExistence type="predicted"/>
<dbReference type="GO" id="GO:0046872">
    <property type="term" value="F:metal ion binding"/>
    <property type="evidence" value="ECO:0007669"/>
    <property type="project" value="UniProtKB-KW"/>
</dbReference>